<comment type="caution">
    <text evidence="2">The sequence shown here is derived from an EMBL/GenBank/DDBJ whole genome shotgun (WGS) entry which is preliminary data.</text>
</comment>
<evidence type="ECO:0000259" key="1">
    <source>
        <dbReference type="PROSITE" id="PS50943"/>
    </source>
</evidence>
<dbReference type="InterPro" id="IPR010982">
    <property type="entry name" value="Lambda_DNA-bd_dom_sf"/>
</dbReference>
<sequence>MCFATLVKEVREDLGLSQEDIALNIGVSQPMYSKYENCKAPIPDDIALEIAKKLKSPRLMAEYFFQNKSEFFNVPVLNNVDDNAIVVLDSLIEESTELIKYSQELKKILKNKKDRTELTVLDWETVMKCEEQIADIFPALKLHFIKMAEEFELDLSKLEKKIYQKLKYKKYVK</sequence>
<dbReference type="Gene3D" id="1.10.260.40">
    <property type="entry name" value="lambda repressor-like DNA-binding domains"/>
    <property type="match status" value="1"/>
</dbReference>
<dbReference type="PROSITE" id="PS50943">
    <property type="entry name" value="HTH_CROC1"/>
    <property type="match status" value="1"/>
</dbReference>
<keyword evidence="3" id="KW-1185">Reference proteome</keyword>
<dbReference type="EMBL" id="LGSS01000006">
    <property type="protein sequence ID" value="KNF08529.1"/>
    <property type="molecule type" value="Genomic_DNA"/>
</dbReference>
<name>A0A0L0WAJ0_GOTPU</name>
<protein>
    <submittedName>
        <fullName evidence="2">Putative transcription factor</fullName>
    </submittedName>
</protein>
<organism evidence="2 3">
    <name type="scientific">Gottschalkia purinilytica</name>
    <name type="common">Clostridium purinilyticum</name>
    <dbReference type="NCBI Taxonomy" id="1503"/>
    <lineage>
        <taxon>Bacteria</taxon>
        <taxon>Bacillati</taxon>
        <taxon>Bacillota</taxon>
        <taxon>Tissierellia</taxon>
        <taxon>Tissierellales</taxon>
        <taxon>Gottschalkiaceae</taxon>
        <taxon>Gottschalkia</taxon>
    </lineage>
</organism>
<dbReference type="AlphaFoldDB" id="A0A0L0WAJ0"/>
<dbReference type="SUPFAM" id="SSF47413">
    <property type="entry name" value="lambda repressor-like DNA-binding domains"/>
    <property type="match status" value="1"/>
</dbReference>
<proteinExistence type="predicted"/>
<gene>
    <name evidence="2" type="ORF">CLPU_6c00150</name>
</gene>
<evidence type="ECO:0000313" key="3">
    <source>
        <dbReference type="Proteomes" id="UP000037267"/>
    </source>
</evidence>
<dbReference type="STRING" id="1503.CLPU_6c00150"/>
<dbReference type="InterPro" id="IPR001387">
    <property type="entry name" value="Cro/C1-type_HTH"/>
</dbReference>
<dbReference type="OrthoDB" id="14949at2"/>
<dbReference type="CDD" id="cd00093">
    <property type="entry name" value="HTH_XRE"/>
    <property type="match status" value="1"/>
</dbReference>
<dbReference type="Pfam" id="PF01381">
    <property type="entry name" value="HTH_3"/>
    <property type="match status" value="1"/>
</dbReference>
<dbReference type="Proteomes" id="UP000037267">
    <property type="component" value="Unassembled WGS sequence"/>
</dbReference>
<accession>A0A0L0WAJ0</accession>
<dbReference type="SMART" id="SM00530">
    <property type="entry name" value="HTH_XRE"/>
    <property type="match status" value="1"/>
</dbReference>
<dbReference type="GO" id="GO:0003677">
    <property type="term" value="F:DNA binding"/>
    <property type="evidence" value="ECO:0007669"/>
    <property type="project" value="InterPro"/>
</dbReference>
<feature type="domain" description="HTH cro/C1-type" evidence="1">
    <location>
        <begin position="7"/>
        <end position="60"/>
    </location>
</feature>
<evidence type="ECO:0000313" key="2">
    <source>
        <dbReference type="EMBL" id="KNF08529.1"/>
    </source>
</evidence>
<reference evidence="3" key="1">
    <citation type="submission" date="2015-07" db="EMBL/GenBank/DDBJ databases">
        <title>Draft genome sequence of the purine-degrading Gottschalkia purinilyticum DSM 1384 (formerly Clostridium purinilyticum).</title>
        <authorList>
            <person name="Poehlein A."/>
            <person name="Schiel-Bengelsdorf B."/>
            <person name="Bengelsdorf F.R."/>
            <person name="Daniel R."/>
            <person name="Duerre P."/>
        </authorList>
    </citation>
    <scope>NUCLEOTIDE SEQUENCE [LARGE SCALE GENOMIC DNA]</scope>
    <source>
        <strain evidence="3">DSM 1384</strain>
    </source>
</reference>
<dbReference type="RefSeq" id="WP_050355056.1">
    <property type="nucleotide sequence ID" value="NZ_LGSS01000006.1"/>
</dbReference>